<dbReference type="EMBL" id="LACI01002085">
    <property type="protein sequence ID" value="KJU83003.1"/>
    <property type="molecule type" value="Genomic_DNA"/>
</dbReference>
<comment type="caution">
    <text evidence="2">The sequence shown here is derived from an EMBL/GenBank/DDBJ whole genome shotgun (WGS) entry which is preliminary data.</text>
</comment>
<evidence type="ECO:0000313" key="3">
    <source>
        <dbReference type="Proteomes" id="UP000033423"/>
    </source>
</evidence>
<dbReference type="AlphaFoldDB" id="A0A0F3GQQ5"/>
<proteinExistence type="predicted"/>
<sequence>MKKLPICISDFRELREGDFFFADKSLLIKDIINDDSKIILLPRPRRFGKTLNLSMLKYFFEKNDSKHETRQFFSELSIEKEHLFQ</sequence>
<dbReference type="Pfam" id="PF09820">
    <property type="entry name" value="AAA-ATPase_like"/>
    <property type="match status" value="1"/>
</dbReference>
<name>A0A0F3GQQ5_9BACT</name>
<reference evidence="2 3" key="1">
    <citation type="submission" date="2015-02" db="EMBL/GenBank/DDBJ databases">
        <title>Single-cell genomics of uncultivated deep-branching MTB reveals a conserved set of magnetosome genes.</title>
        <authorList>
            <person name="Kolinko S."/>
            <person name="Richter M."/>
            <person name="Glockner F.O."/>
            <person name="Brachmann A."/>
            <person name="Schuler D."/>
        </authorList>
    </citation>
    <scope>NUCLEOTIDE SEQUENCE [LARGE SCALE GENOMIC DNA]</scope>
    <source>
        <strain evidence="2">TM-1</strain>
    </source>
</reference>
<feature type="domain" description="AAA-ATPase-like" evidence="1">
    <location>
        <begin position="5"/>
        <end position="81"/>
    </location>
</feature>
<dbReference type="PANTHER" id="PTHR34825:SF1">
    <property type="entry name" value="AAA-ATPASE-LIKE DOMAIN-CONTAINING PROTEIN"/>
    <property type="match status" value="1"/>
</dbReference>
<evidence type="ECO:0000313" key="2">
    <source>
        <dbReference type="EMBL" id="KJU83003.1"/>
    </source>
</evidence>
<dbReference type="Proteomes" id="UP000033423">
    <property type="component" value="Unassembled WGS sequence"/>
</dbReference>
<gene>
    <name evidence="2" type="ORF">MBAV_004803</name>
</gene>
<dbReference type="InterPro" id="IPR018631">
    <property type="entry name" value="AAA-ATPase-like_dom"/>
</dbReference>
<dbReference type="PANTHER" id="PTHR34825">
    <property type="entry name" value="CONSERVED PROTEIN, WITH A WEAK D-GALACTARATE DEHYDRATASE/ALTRONATE HYDROLASE DOMAIN"/>
    <property type="match status" value="1"/>
</dbReference>
<protein>
    <recommendedName>
        <fullName evidence="1">AAA-ATPase-like domain-containing protein</fullName>
    </recommendedName>
</protein>
<organism evidence="2 3">
    <name type="scientific">Candidatus Magnetobacterium bavaricum</name>
    <dbReference type="NCBI Taxonomy" id="29290"/>
    <lineage>
        <taxon>Bacteria</taxon>
        <taxon>Pseudomonadati</taxon>
        <taxon>Nitrospirota</taxon>
        <taxon>Thermodesulfovibrionia</taxon>
        <taxon>Thermodesulfovibrionales</taxon>
        <taxon>Candidatus Magnetobacteriaceae</taxon>
        <taxon>Candidatus Magnetobacterium</taxon>
    </lineage>
</organism>
<keyword evidence="3" id="KW-1185">Reference proteome</keyword>
<feature type="non-terminal residue" evidence="2">
    <location>
        <position position="85"/>
    </location>
</feature>
<evidence type="ECO:0000259" key="1">
    <source>
        <dbReference type="Pfam" id="PF09820"/>
    </source>
</evidence>
<accession>A0A0F3GQQ5</accession>